<evidence type="ECO:0000313" key="2">
    <source>
        <dbReference type="EMBL" id="GGP01870.1"/>
    </source>
</evidence>
<evidence type="ECO:0000313" key="3">
    <source>
        <dbReference type="Proteomes" id="UP000620064"/>
    </source>
</evidence>
<sequence length="92" mass="10399">MSKNQNSVQTEKKEQTPFYFGKKNYQLMVIGLVLIALGFILMMGPDANTVNGKLDPNAWNDDVFSIRRIRIAPLLVIAGFVVEVFAILKRNK</sequence>
<keyword evidence="1" id="KW-0472">Membrane</keyword>
<dbReference type="RefSeq" id="WP_188616401.1">
    <property type="nucleotide sequence ID" value="NZ_BMLV01000001.1"/>
</dbReference>
<keyword evidence="1" id="KW-1133">Transmembrane helix</keyword>
<feature type="transmembrane region" description="Helical" evidence="1">
    <location>
        <begin position="25"/>
        <end position="44"/>
    </location>
</feature>
<keyword evidence="1" id="KW-0812">Transmembrane</keyword>
<accession>A0ABQ2NGR6</accession>
<reference evidence="3" key="1">
    <citation type="journal article" date="2019" name="Int. J. Syst. Evol. Microbiol.">
        <title>The Global Catalogue of Microorganisms (GCM) 10K type strain sequencing project: providing services to taxonomists for standard genome sequencing and annotation.</title>
        <authorList>
            <consortium name="The Broad Institute Genomics Platform"/>
            <consortium name="The Broad Institute Genome Sequencing Center for Infectious Disease"/>
            <person name="Wu L."/>
            <person name="Ma J."/>
        </authorList>
    </citation>
    <scope>NUCLEOTIDE SEQUENCE [LARGE SCALE GENOMIC DNA]</scope>
    <source>
        <strain evidence="3">CGMCC 1.7656</strain>
    </source>
</reference>
<keyword evidence="3" id="KW-1185">Reference proteome</keyword>
<dbReference type="InterPro" id="IPR021448">
    <property type="entry name" value="DUF3098"/>
</dbReference>
<comment type="caution">
    <text evidence="2">The sequence shown here is derived from an EMBL/GenBank/DDBJ whole genome shotgun (WGS) entry which is preliminary data.</text>
</comment>
<protein>
    <recommendedName>
        <fullName evidence="4">DUF3098 domain-containing protein</fullName>
    </recommendedName>
</protein>
<dbReference type="Pfam" id="PF11297">
    <property type="entry name" value="DUF3098"/>
    <property type="match status" value="1"/>
</dbReference>
<dbReference type="EMBL" id="BMLV01000001">
    <property type="protein sequence ID" value="GGP01870.1"/>
    <property type="molecule type" value="Genomic_DNA"/>
</dbReference>
<evidence type="ECO:0008006" key="4">
    <source>
        <dbReference type="Google" id="ProtNLM"/>
    </source>
</evidence>
<feature type="transmembrane region" description="Helical" evidence="1">
    <location>
        <begin position="69"/>
        <end position="88"/>
    </location>
</feature>
<organism evidence="2 3">
    <name type="scientific">Cloacibacterium rupense</name>
    <dbReference type="NCBI Taxonomy" id="517423"/>
    <lineage>
        <taxon>Bacteria</taxon>
        <taxon>Pseudomonadati</taxon>
        <taxon>Bacteroidota</taxon>
        <taxon>Flavobacteriia</taxon>
        <taxon>Flavobacteriales</taxon>
        <taxon>Weeksellaceae</taxon>
    </lineage>
</organism>
<evidence type="ECO:0000256" key="1">
    <source>
        <dbReference type="SAM" id="Phobius"/>
    </source>
</evidence>
<name>A0ABQ2NGR6_9FLAO</name>
<dbReference type="Proteomes" id="UP000620064">
    <property type="component" value="Unassembled WGS sequence"/>
</dbReference>
<gene>
    <name evidence="2" type="primary">fjo13</name>
    <name evidence="2" type="ORF">GCM10010992_03980</name>
</gene>
<proteinExistence type="predicted"/>